<dbReference type="EMBL" id="AHMT02000030">
    <property type="protein sequence ID" value="EQA62555.1"/>
    <property type="molecule type" value="Genomic_DNA"/>
</dbReference>
<gene>
    <name evidence="1" type="ORF">LEP1GSC062_3293</name>
</gene>
<protein>
    <submittedName>
        <fullName evidence="1">Uncharacterized protein</fullName>
    </submittedName>
</protein>
<organism evidence="1 2">
    <name type="scientific">Leptospira alexanderi serovar Manhao 3 str. L 60</name>
    <dbReference type="NCBI Taxonomy" id="1049759"/>
    <lineage>
        <taxon>Bacteria</taxon>
        <taxon>Pseudomonadati</taxon>
        <taxon>Spirochaetota</taxon>
        <taxon>Spirochaetia</taxon>
        <taxon>Leptospirales</taxon>
        <taxon>Leptospiraceae</taxon>
        <taxon>Leptospira</taxon>
    </lineage>
</organism>
<name>V6HX81_9LEPT</name>
<reference evidence="1" key="1">
    <citation type="submission" date="2013-05" db="EMBL/GenBank/DDBJ databases">
        <authorList>
            <person name="Harkins D.M."/>
            <person name="Durkin A.S."/>
            <person name="Brinkac L.M."/>
            <person name="Haft D.H."/>
            <person name="Selengut J.D."/>
            <person name="Sanka R."/>
            <person name="DePew J."/>
            <person name="Purushe J."/>
            <person name="Hartskeerl R.A."/>
            <person name="Ahmed A."/>
            <person name="van der Linden H."/>
            <person name="Goris M.G.A."/>
            <person name="Vinetz J.M."/>
            <person name="Sutton G.G."/>
            <person name="Nierman W.C."/>
            <person name="Fouts D.E."/>
        </authorList>
    </citation>
    <scope>NUCLEOTIDE SEQUENCE [LARGE SCALE GENOMIC DNA]</scope>
    <source>
        <strain evidence="1">L 60</strain>
    </source>
</reference>
<accession>V6HX81</accession>
<dbReference type="Proteomes" id="UP000018747">
    <property type="component" value="Unassembled WGS sequence"/>
</dbReference>
<keyword evidence="2" id="KW-1185">Reference proteome</keyword>
<proteinExistence type="predicted"/>
<sequence length="47" mass="5263">MQSNGSILNPKKKRADQVFKQRNSCLRGGISSARITKTQLSELSKEK</sequence>
<dbReference type="AlphaFoldDB" id="V6HX81"/>
<evidence type="ECO:0000313" key="2">
    <source>
        <dbReference type="Proteomes" id="UP000018747"/>
    </source>
</evidence>
<evidence type="ECO:0000313" key="1">
    <source>
        <dbReference type="EMBL" id="EQA62555.1"/>
    </source>
</evidence>
<comment type="caution">
    <text evidence="1">The sequence shown here is derived from an EMBL/GenBank/DDBJ whole genome shotgun (WGS) entry which is preliminary data.</text>
</comment>